<evidence type="ECO:0008006" key="3">
    <source>
        <dbReference type="Google" id="ProtNLM"/>
    </source>
</evidence>
<dbReference type="EMBL" id="KZ613912">
    <property type="protein sequence ID" value="PMD50988.1"/>
    <property type="molecule type" value="Genomic_DNA"/>
</dbReference>
<accession>A0A2J6SJN8</accession>
<dbReference type="Gene3D" id="1.25.40.10">
    <property type="entry name" value="Tetratricopeptide repeat domain"/>
    <property type="match status" value="1"/>
</dbReference>
<proteinExistence type="predicted"/>
<dbReference type="GeneID" id="36593400"/>
<dbReference type="RefSeq" id="XP_024727892.1">
    <property type="nucleotide sequence ID" value="XM_024885323.1"/>
</dbReference>
<dbReference type="InParanoid" id="A0A2J6SJN8"/>
<dbReference type="Gene3D" id="3.40.50.300">
    <property type="entry name" value="P-loop containing nucleotide triphosphate hydrolases"/>
    <property type="match status" value="1"/>
</dbReference>
<dbReference type="AlphaFoldDB" id="A0A2J6SJN8"/>
<sequence length="494" mass="55945">MKVLTDHTSPLCQVGQPCHYIPFPKNKRFVGRQNIVDTLEAMFFTNECQNIAVIGLGGVGKTQVALKFAYWVKENKPNFSIFWSYTEMARKLPIRKDNNENPMESVRRYLSSEEAGPWLLIVDNADDREMLLGSSDSPGGILEYLPQSERGLTLFTSRSREVGVAVAGKDVVELYEMNPQEAESFLEKSATTTRLLKELTYLPLAITQATAYLNINQVSIAEYLRLLRATEQDMIHLMSRQFRDNTRYNDSQNAVATTWLVSFEQIRKSDNAAAELLSFISRIEPKAIPQSILPSLGSEEQMVHALGTLRGYAFVVKRGDEEMFDMHSLVHLATRIWIQQEGRVTQMMEKATRHLAAVFPEYLPHALRVLYGDERVDIEERYELDFRAGKCLQADGRTKEAVVELLEHVIATDEKMLAKEHPDRLASQHDLASAYETNGQTKRAIKLLECVVLVDEKTLAKEHPSRLASKRALARAYEADRQTTRAAFGSTAIP</sequence>
<name>A0A2J6SJN8_9HELO</name>
<dbReference type="PANTHER" id="PTHR46082:SF6">
    <property type="entry name" value="AAA+ ATPASE DOMAIN-CONTAINING PROTEIN-RELATED"/>
    <property type="match status" value="1"/>
</dbReference>
<evidence type="ECO:0000313" key="2">
    <source>
        <dbReference type="Proteomes" id="UP000235371"/>
    </source>
</evidence>
<keyword evidence="2" id="KW-1185">Reference proteome</keyword>
<gene>
    <name evidence="1" type="ORF">K444DRAFT_647369</name>
</gene>
<organism evidence="1 2">
    <name type="scientific">Hyaloscypha bicolor E</name>
    <dbReference type="NCBI Taxonomy" id="1095630"/>
    <lineage>
        <taxon>Eukaryota</taxon>
        <taxon>Fungi</taxon>
        <taxon>Dikarya</taxon>
        <taxon>Ascomycota</taxon>
        <taxon>Pezizomycotina</taxon>
        <taxon>Leotiomycetes</taxon>
        <taxon>Helotiales</taxon>
        <taxon>Hyaloscyphaceae</taxon>
        <taxon>Hyaloscypha</taxon>
        <taxon>Hyaloscypha bicolor</taxon>
    </lineage>
</organism>
<dbReference type="InterPro" id="IPR027417">
    <property type="entry name" value="P-loop_NTPase"/>
</dbReference>
<protein>
    <recommendedName>
        <fullName evidence="3">NB-ARC domain-containing protein</fullName>
    </recommendedName>
</protein>
<dbReference type="InterPro" id="IPR053137">
    <property type="entry name" value="NLR-like"/>
</dbReference>
<dbReference type="SUPFAM" id="SSF52540">
    <property type="entry name" value="P-loop containing nucleoside triphosphate hydrolases"/>
    <property type="match status" value="1"/>
</dbReference>
<dbReference type="SUPFAM" id="SSF48452">
    <property type="entry name" value="TPR-like"/>
    <property type="match status" value="1"/>
</dbReference>
<dbReference type="Proteomes" id="UP000235371">
    <property type="component" value="Unassembled WGS sequence"/>
</dbReference>
<dbReference type="OrthoDB" id="20872at2759"/>
<dbReference type="PANTHER" id="PTHR46082">
    <property type="entry name" value="ATP/GTP-BINDING PROTEIN-RELATED"/>
    <property type="match status" value="1"/>
</dbReference>
<evidence type="ECO:0000313" key="1">
    <source>
        <dbReference type="EMBL" id="PMD50988.1"/>
    </source>
</evidence>
<reference evidence="1 2" key="1">
    <citation type="submission" date="2016-04" db="EMBL/GenBank/DDBJ databases">
        <title>A degradative enzymes factory behind the ericoid mycorrhizal symbiosis.</title>
        <authorList>
            <consortium name="DOE Joint Genome Institute"/>
            <person name="Martino E."/>
            <person name="Morin E."/>
            <person name="Grelet G."/>
            <person name="Kuo A."/>
            <person name="Kohler A."/>
            <person name="Daghino S."/>
            <person name="Barry K."/>
            <person name="Choi C."/>
            <person name="Cichocki N."/>
            <person name="Clum A."/>
            <person name="Copeland A."/>
            <person name="Hainaut M."/>
            <person name="Haridas S."/>
            <person name="Labutti K."/>
            <person name="Lindquist E."/>
            <person name="Lipzen A."/>
            <person name="Khouja H.-R."/>
            <person name="Murat C."/>
            <person name="Ohm R."/>
            <person name="Olson A."/>
            <person name="Spatafora J."/>
            <person name="Veneault-Fourrey C."/>
            <person name="Henrissat B."/>
            <person name="Grigoriev I."/>
            <person name="Martin F."/>
            <person name="Perotto S."/>
        </authorList>
    </citation>
    <scope>NUCLEOTIDE SEQUENCE [LARGE SCALE GENOMIC DNA]</scope>
    <source>
        <strain evidence="1 2">E</strain>
    </source>
</reference>
<dbReference type="InterPro" id="IPR011990">
    <property type="entry name" value="TPR-like_helical_dom_sf"/>
</dbReference>
<dbReference type="STRING" id="1095630.A0A2J6SJN8"/>